<dbReference type="EMBL" id="DP000086">
    <property type="protein sequence ID" value="ABB47277.1"/>
    <property type="molecule type" value="Genomic_DNA"/>
</dbReference>
<dbReference type="AlphaFoldDB" id="Q339K0"/>
<organism evidence="2">
    <name type="scientific">Oryza sativa subsp. japonica</name>
    <name type="common">Rice</name>
    <dbReference type="NCBI Taxonomy" id="39947"/>
    <lineage>
        <taxon>Eukaryota</taxon>
        <taxon>Viridiplantae</taxon>
        <taxon>Streptophyta</taxon>
        <taxon>Embryophyta</taxon>
        <taxon>Tracheophyta</taxon>
        <taxon>Spermatophyta</taxon>
        <taxon>Magnoliopsida</taxon>
        <taxon>Liliopsida</taxon>
        <taxon>Poales</taxon>
        <taxon>Poaceae</taxon>
        <taxon>BOP clade</taxon>
        <taxon>Oryzoideae</taxon>
        <taxon>Oryzeae</taxon>
        <taxon>Oryzinae</taxon>
        <taxon>Oryza</taxon>
        <taxon>Oryza sativa</taxon>
    </lineage>
</organism>
<feature type="signal peptide" evidence="1">
    <location>
        <begin position="1"/>
        <end position="22"/>
    </location>
</feature>
<sequence length="37" mass="3670">MRPAAAMCLVAAPCSAVDLAAASPSTPPPNRSDLSET</sequence>
<reference evidence="2" key="3">
    <citation type="submission" date="2006-07" db="EMBL/GenBank/DDBJ databases">
        <authorList>
            <person name="Buell R."/>
        </authorList>
    </citation>
    <scope>NUCLEOTIDE SEQUENCE</scope>
</reference>
<proteinExistence type="predicted"/>
<gene>
    <name evidence="2" type="ordered locus">LOC_Os10g20759</name>
</gene>
<feature type="chain" id="PRO_5004221384" evidence="1">
    <location>
        <begin position="23"/>
        <end position="37"/>
    </location>
</feature>
<evidence type="ECO:0000313" key="2">
    <source>
        <dbReference type="EMBL" id="ABB47277.1"/>
    </source>
</evidence>
<evidence type="ECO:0000256" key="1">
    <source>
        <dbReference type="SAM" id="SignalP"/>
    </source>
</evidence>
<name>Q339K0_ORYSJ</name>
<keyword evidence="1" id="KW-0732">Signal</keyword>
<protein>
    <submittedName>
        <fullName evidence="2">Uncharacterized protein</fullName>
    </submittedName>
</protein>
<reference evidence="2" key="2">
    <citation type="submission" date="2003-05" db="EMBL/GenBank/DDBJ databases">
        <authorList>
            <person name="Buell C.R."/>
            <person name="Wing R.A."/>
            <person name="McCombie W.R."/>
            <person name="Messing J."/>
            <person name="Yuan Q."/>
            <person name="Ouyang S."/>
        </authorList>
    </citation>
    <scope>NUCLEOTIDE SEQUENCE</scope>
</reference>
<reference evidence="2" key="1">
    <citation type="journal article" date="2003" name="Science">
        <title>In-depth view of structure, activity, and evolution of rice chromosome 10.</title>
        <authorList>
            <consortium name="Rice Chromosome 10 Sequencing Consortium"/>
        </authorList>
    </citation>
    <scope>NUCLEOTIDE SEQUENCE [LARGE SCALE GENOMIC DNA]</scope>
</reference>
<accession>Q339K0</accession>